<evidence type="ECO:0000256" key="1">
    <source>
        <dbReference type="ARBA" id="ARBA00022723"/>
    </source>
</evidence>
<dbReference type="STRING" id="1227456.C450_07312"/>
<evidence type="ECO:0000259" key="6">
    <source>
        <dbReference type="Pfam" id="PF07995"/>
    </source>
</evidence>
<evidence type="ECO:0000256" key="3">
    <source>
        <dbReference type="SAM" id="MobiDB-lite"/>
    </source>
</evidence>
<dbReference type="InterPro" id="IPR008972">
    <property type="entry name" value="Cupredoxin"/>
</dbReference>
<feature type="region of interest" description="Disordered" evidence="3">
    <location>
        <begin position="639"/>
        <end position="700"/>
    </location>
</feature>
<dbReference type="InterPro" id="IPR011041">
    <property type="entry name" value="Quinoprot_gluc/sorb_DH_b-prop"/>
</dbReference>
<dbReference type="OrthoDB" id="6744at2157"/>
<dbReference type="PANTHER" id="PTHR19328:SF75">
    <property type="entry name" value="ALDOSE SUGAR DEHYDROGENASE YLII"/>
    <property type="match status" value="1"/>
</dbReference>
<dbReference type="InterPro" id="IPR012938">
    <property type="entry name" value="Glc/Sorbosone_DH"/>
</dbReference>
<feature type="domain" description="Glucose/Sorbosone dehydrogenase" evidence="6">
    <location>
        <begin position="199"/>
        <end position="437"/>
    </location>
</feature>
<dbReference type="Gene3D" id="2.120.10.30">
    <property type="entry name" value="TolB, C-terminal domain"/>
    <property type="match status" value="1"/>
</dbReference>
<keyword evidence="4" id="KW-1133">Transmembrane helix</keyword>
<feature type="region of interest" description="Disordered" evidence="3">
    <location>
        <begin position="142"/>
        <end position="166"/>
    </location>
</feature>
<proteinExistence type="predicted"/>
<evidence type="ECO:0000256" key="4">
    <source>
        <dbReference type="SAM" id="Phobius"/>
    </source>
</evidence>
<evidence type="ECO:0000256" key="2">
    <source>
        <dbReference type="ARBA" id="ARBA00023008"/>
    </source>
</evidence>
<dbReference type="GO" id="GO:0009055">
    <property type="term" value="F:electron transfer activity"/>
    <property type="evidence" value="ECO:0007669"/>
    <property type="project" value="InterPro"/>
</dbReference>
<dbReference type="Pfam" id="PF00127">
    <property type="entry name" value="Copper-bind"/>
    <property type="match status" value="1"/>
</dbReference>
<dbReference type="RefSeq" id="WP_005041974.1">
    <property type="nucleotide sequence ID" value="NZ_AOME01000050.1"/>
</dbReference>
<keyword evidence="1" id="KW-0479">Metal-binding</keyword>
<feature type="domain" description="Blue (type 1) copper" evidence="5">
    <location>
        <begin position="74"/>
        <end position="145"/>
    </location>
</feature>
<sequence>MNGTNHTDAIDRSSTSSRRRFLSVAAAGTLASIGGLGSVAAQSEPEIIRLGGEIAGWQGRAPDSIADESNPTLQLEAGTTYRVVWENLDGMGHNFALLDGDGNVLERTEVMSEEGATQSIEFTAREAMAEYVCEPHITSMQGTISFGDGSGGGTATPTPTEDGESEPYIPSGASVRLETIVDGGLVAPVDFEVPPGTSSRRFIADRLGQVYLHTDDGLREEPYIDVSDRMAEVGGEKGLLGMAFHPGFQSNGRFFLRYSAPLIESAPDSYSHTEVLAEFRASDGSATGASFERRLLELPQPQDTHNAGAIAFGPDGYLYIGVGDGGGAHDNNPGHVEDWYERNEGGNGQDVRENLLGSILRIDVDGESEDKPYAIPDGNPLVGDPGLNEQFAWGFRNPWRMGFSDGRLFVADVGQNGFEEVSIVEKDKNYGWNVREGTHCFKPGPEGSRNPPEECPSQLPADVRGGEQLIDPVVEYPHSYQGQGVGSAAIGGYVYENDAIESLGGKYVFGDFRKTAETETPTGSLLAATPTDEGLWELEELTIENTDSGTVGAYVLAIGRDNDGGLYVLTSAETSEGRTGAVHRIRPPQNAAQRTTATPNNGSAGNATAANATPSNATVANTTEMAGSTTNATTANATATTNATPANATTSATPAATTVTETGGTAATTTETTATERAGNETTAGGGNDSTGDAAGSSGSGPGFGVLAALSGLTIGAARLLSGRDD</sequence>
<dbReference type="GO" id="GO:0005507">
    <property type="term" value="F:copper ion binding"/>
    <property type="evidence" value="ECO:0007669"/>
    <property type="project" value="InterPro"/>
</dbReference>
<evidence type="ECO:0000313" key="7">
    <source>
        <dbReference type="EMBL" id="EMA53698.1"/>
    </source>
</evidence>
<dbReference type="AlphaFoldDB" id="M0N803"/>
<dbReference type="PATRIC" id="fig|1227456.3.peg.1460"/>
<keyword evidence="4" id="KW-0472">Membrane</keyword>
<dbReference type="Gene3D" id="2.60.40.420">
    <property type="entry name" value="Cupredoxins - blue copper proteins"/>
    <property type="match status" value="1"/>
</dbReference>
<gene>
    <name evidence="7" type="ORF">C450_07312</name>
</gene>
<name>M0N803_9EURY</name>
<dbReference type="PANTHER" id="PTHR19328">
    <property type="entry name" value="HEDGEHOG-INTERACTING PROTEIN"/>
    <property type="match status" value="1"/>
</dbReference>
<keyword evidence="4" id="KW-0812">Transmembrane</keyword>
<keyword evidence="8" id="KW-1185">Reference proteome</keyword>
<dbReference type="EMBL" id="AOME01000050">
    <property type="protein sequence ID" value="EMA53698.1"/>
    <property type="molecule type" value="Genomic_DNA"/>
</dbReference>
<feature type="compositionally biased region" description="Low complexity" evidence="3">
    <location>
        <begin position="595"/>
        <end position="615"/>
    </location>
</feature>
<feature type="compositionally biased region" description="Low complexity" evidence="3">
    <location>
        <begin position="639"/>
        <end position="683"/>
    </location>
</feature>
<dbReference type="SUPFAM" id="SSF49503">
    <property type="entry name" value="Cupredoxins"/>
    <property type="match status" value="1"/>
</dbReference>
<evidence type="ECO:0000313" key="8">
    <source>
        <dbReference type="Proteomes" id="UP000011625"/>
    </source>
</evidence>
<comment type="caution">
    <text evidence="7">The sequence shown here is derived from an EMBL/GenBank/DDBJ whole genome shotgun (WGS) entry which is preliminary data.</text>
</comment>
<keyword evidence="2" id="KW-0186">Copper</keyword>
<dbReference type="Proteomes" id="UP000011625">
    <property type="component" value="Unassembled WGS sequence"/>
</dbReference>
<dbReference type="InterPro" id="IPR011042">
    <property type="entry name" value="6-blade_b-propeller_TolB-like"/>
</dbReference>
<organism evidence="7 8">
    <name type="scientific">Halococcus salifodinae DSM 8989</name>
    <dbReference type="NCBI Taxonomy" id="1227456"/>
    <lineage>
        <taxon>Archaea</taxon>
        <taxon>Methanobacteriati</taxon>
        <taxon>Methanobacteriota</taxon>
        <taxon>Stenosarchaea group</taxon>
        <taxon>Halobacteria</taxon>
        <taxon>Halobacteriales</taxon>
        <taxon>Halococcaceae</taxon>
        <taxon>Halococcus</taxon>
    </lineage>
</organism>
<protein>
    <submittedName>
        <fullName evidence="7">Blue copper domain protein</fullName>
    </submittedName>
</protein>
<dbReference type="InterPro" id="IPR000923">
    <property type="entry name" value="BlueCu_1"/>
</dbReference>
<feature type="region of interest" description="Disordered" evidence="3">
    <location>
        <begin position="575"/>
        <end position="615"/>
    </location>
</feature>
<accession>M0N803</accession>
<feature type="transmembrane region" description="Helical" evidence="4">
    <location>
        <begin position="21"/>
        <end position="41"/>
    </location>
</feature>
<reference evidence="7 8" key="1">
    <citation type="journal article" date="2014" name="PLoS Genet.">
        <title>Phylogenetically driven sequencing of extremely halophilic archaea reveals strategies for static and dynamic osmo-response.</title>
        <authorList>
            <person name="Becker E.A."/>
            <person name="Seitzer P.M."/>
            <person name="Tritt A."/>
            <person name="Larsen D."/>
            <person name="Krusor M."/>
            <person name="Yao A.I."/>
            <person name="Wu D."/>
            <person name="Madern D."/>
            <person name="Eisen J.A."/>
            <person name="Darling A.E."/>
            <person name="Facciotti M.T."/>
        </authorList>
    </citation>
    <scope>NUCLEOTIDE SEQUENCE [LARGE SCALE GENOMIC DNA]</scope>
    <source>
        <strain evidence="7 8">DSM 8989</strain>
    </source>
</reference>
<dbReference type="Pfam" id="PF07995">
    <property type="entry name" value="GSDH"/>
    <property type="match status" value="1"/>
</dbReference>
<dbReference type="SUPFAM" id="SSF50952">
    <property type="entry name" value="Soluble quinoprotein glucose dehydrogenase"/>
    <property type="match status" value="1"/>
</dbReference>
<evidence type="ECO:0000259" key="5">
    <source>
        <dbReference type="Pfam" id="PF00127"/>
    </source>
</evidence>